<sequence length="413" mass="45263">MMRILFATWAWATHYFPMVPLARAFDSADHEVLVASQPALADTVLRSGLVPIPAGEDFDLIGEFQGNPWLMADQRTNPRSAPLTWDEAAIRKRRHFIGFFCRIAELMLDDLLRIARRWQPDLLVWDALTFAAPVVAQACGVPHVRMPWGLDILGTQPPDLEERLRPQELLDLYARAGQRPAAHLAPWTIDICPPDLQIANESPRLPMRYVPYNGLGGVLPDWLLEPVRATRRVCVCWGTSTTRFFGPDHYLVPGILEGLADYDAEIVVAATPDQRPLLGELPANVRVAESLAISALMPSCSAFIHQGGAGTTLTAAHAGVPQLVVPQVFDQRTDAEQLAGTGAGRFVLGQELTPQSVRRELDALLADPGYAKNAVRLRDQLRSLPTPADLVPVLTRFAADPAGFTPGTARAAH</sequence>
<feature type="domain" description="Erythromycin biosynthesis protein CIII-like N-terminal" evidence="5">
    <location>
        <begin position="24"/>
        <end position="238"/>
    </location>
</feature>
<organism evidence="6">
    <name type="scientific">Streptomyces sp. R08</name>
    <dbReference type="NCBI Taxonomy" id="3238624"/>
    <lineage>
        <taxon>Bacteria</taxon>
        <taxon>Bacillati</taxon>
        <taxon>Actinomycetota</taxon>
        <taxon>Actinomycetes</taxon>
        <taxon>Kitasatosporales</taxon>
        <taxon>Streptomycetaceae</taxon>
        <taxon>Streptomyces</taxon>
    </lineage>
</organism>
<accession>A0AB39MC08</accession>
<name>A0AB39MC08_9ACTN</name>
<evidence type="ECO:0000256" key="1">
    <source>
        <dbReference type="ARBA" id="ARBA00006962"/>
    </source>
</evidence>
<dbReference type="GO" id="GO:0017000">
    <property type="term" value="P:antibiotic biosynthetic process"/>
    <property type="evidence" value="ECO:0007669"/>
    <property type="project" value="UniProtKB-ARBA"/>
</dbReference>
<dbReference type="PANTHER" id="PTHR48050">
    <property type="entry name" value="STEROL 3-BETA-GLUCOSYLTRANSFERASE"/>
    <property type="match status" value="1"/>
</dbReference>
<dbReference type="GO" id="GO:0016758">
    <property type="term" value="F:hexosyltransferase activity"/>
    <property type="evidence" value="ECO:0007669"/>
    <property type="project" value="UniProtKB-ARBA"/>
</dbReference>
<evidence type="ECO:0000259" key="4">
    <source>
        <dbReference type="Pfam" id="PF06722"/>
    </source>
</evidence>
<protein>
    <submittedName>
        <fullName evidence="6">Nucleotide disphospho-sugar-binding domain-containing protein</fullName>
    </submittedName>
</protein>
<keyword evidence="3" id="KW-0808">Transferase</keyword>
<dbReference type="Pfam" id="PF21036">
    <property type="entry name" value="EryCIII-like_N"/>
    <property type="match status" value="1"/>
</dbReference>
<reference evidence="6" key="1">
    <citation type="submission" date="2024-07" db="EMBL/GenBank/DDBJ databases">
        <authorList>
            <person name="Yu S.T."/>
        </authorList>
    </citation>
    <scope>NUCLEOTIDE SEQUENCE</scope>
    <source>
        <strain evidence="6">R08</strain>
    </source>
</reference>
<proteinExistence type="inferred from homology"/>
<dbReference type="InterPro" id="IPR050426">
    <property type="entry name" value="Glycosyltransferase_28"/>
</dbReference>
<dbReference type="FunFam" id="3.40.50.2000:FF:000072">
    <property type="entry name" value="Glycosyl transferase"/>
    <property type="match status" value="1"/>
</dbReference>
<dbReference type="InterPro" id="IPR048284">
    <property type="entry name" value="EryCIII-like_N"/>
</dbReference>
<dbReference type="Gene3D" id="3.40.50.2000">
    <property type="entry name" value="Glycogen Phosphorylase B"/>
    <property type="match status" value="2"/>
</dbReference>
<dbReference type="SUPFAM" id="SSF53756">
    <property type="entry name" value="UDP-Glycosyltransferase/glycogen phosphorylase"/>
    <property type="match status" value="1"/>
</dbReference>
<dbReference type="InterPro" id="IPR002213">
    <property type="entry name" value="UDP_glucos_trans"/>
</dbReference>
<comment type="similarity">
    <text evidence="1">Belongs to the glycosyltransferase 28 family.</text>
</comment>
<dbReference type="InterPro" id="IPR010610">
    <property type="entry name" value="EryCIII-like_C"/>
</dbReference>
<dbReference type="EMBL" id="CP163431">
    <property type="protein sequence ID" value="XDQ02363.1"/>
    <property type="molecule type" value="Genomic_DNA"/>
</dbReference>
<evidence type="ECO:0000259" key="5">
    <source>
        <dbReference type="Pfam" id="PF21036"/>
    </source>
</evidence>
<keyword evidence="2" id="KW-0328">Glycosyltransferase</keyword>
<evidence type="ECO:0000313" key="6">
    <source>
        <dbReference type="EMBL" id="XDQ02363.1"/>
    </source>
</evidence>
<dbReference type="CDD" id="cd03784">
    <property type="entry name" value="GT1_Gtf-like"/>
    <property type="match status" value="1"/>
</dbReference>
<evidence type="ECO:0000256" key="2">
    <source>
        <dbReference type="ARBA" id="ARBA00022676"/>
    </source>
</evidence>
<dbReference type="AlphaFoldDB" id="A0AB39MC08"/>
<dbReference type="Pfam" id="PF06722">
    <property type="entry name" value="EryCIII-like_C"/>
    <property type="match status" value="1"/>
</dbReference>
<gene>
    <name evidence="6" type="ORF">AB5J58_20090</name>
</gene>
<evidence type="ECO:0000256" key="3">
    <source>
        <dbReference type="ARBA" id="ARBA00022679"/>
    </source>
</evidence>
<dbReference type="GO" id="GO:0008194">
    <property type="term" value="F:UDP-glycosyltransferase activity"/>
    <property type="evidence" value="ECO:0007669"/>
    <property type="project" value="InterPro"/>
</dbReference>
<dbReference type="PANTHER" id="PTHR48050:SF13">
    <property type="entry name" value="STEROL 3-BETA-GLUCOSYLTRANSFERASE UGT80A2"/>
    <property type="match status" value="1"/>
</dbReference>
<dbReference type="RefSeq" id="WP_369188509.1">
    <property type="nucleotide sequence ID" value="NZ_CP163431.1"/>
</dbReference>
<feature type="domain" description="Erythromycin biosynthesis protein CIII-like C-terminal" evidence="4">
    <location>
        <begin position="255"/>
        <end position="394"/>
    </location>
</feature>